<sequence length="275" mass="30991">MSILPILTLGSTGRYVQLLQMGLDGLALNYNGFAIDGVLDIRTRDALLNFKDRFDLPHVGVVDSVTWKILIENVKAVQKLLNSNGYHSGYPDGWFGPTTTAAVKKFQTDNQLYPSGIVDPRTRQRLFNPHPKDHYEYLPSSNALRSLNPHVASMATRFLELTRANQLDVHIYAAFRSWDEEDRLFAQGRWTPGNIVTNARGGDSYHNWGLAFDAAPYENGMISNDVEKFKRMGQLGLQVGLEWGGNFKSIVDYPHFQFTFGLNTWDLLNGVRPPA</sequence>
<reference evidence="3" key="1">
    <citation type="submission" date="2021-12" db="EMBL/GenBank/DDBJ databases">
        <title>Alicyclobacillaceae gen. nov., sp. nov., isolated from chalcocite enrichment system.</title>
        <authorList>
            <person name="Jiang Z."/>
        </authorList>
    </citation>
    <scope>NUCLEOTIDE SEQUENCE</scope>
    <source>
        <strain evidence="3">MYW30-H2</strain>
    </source>
</reference>
<dbReference type="InterPro" id="IPR002477">
    <property type="entry name" value="Peptidoglycan-bd-like"/>
</dbReference>
<dbReference type="Gene3D" id="1.10.101.10">
    <property type="entry name" value="PGBD-like superfamily/PGBD"/>
    <property type="match status" value="2"/>
</dbReference>
<dbReference type="SUPFAM" id="SSF55166">
    <property type="entry name" value="Hedgehog/DD-peptidase"/>
    <property type="match status" value="1"/>
</dbReference>
<evidence type="ECO:0000313" key="4">
    <source>
        <dbReference type="Proteomes" id="UP000830167"/>
    </source>
</evidence>
<dbReference type="InterPro" id="IPR039561">
    <property type="entry name" value="Peptidase_M15C"/>
</dbReference>
<protein>
    <submittedName>
        <fullName evidence="3">Peptidoglycan-binding protein</fullName>
    </submittedName>
</protein>
<dbReference type="CDD" id="cd14845">
    <property type="entry name" value="L-Ala-D-Glu_peptidase_like"/>
    <property type="match status" value="1"/>
</dbReference>
<dbReference type="RefSeq" id="WP_347438362.1">
    <property type="nucleotide sequence ID" value="NZ_CP089291.1"/>
</dbReference>
<evidence type="ECO:0000259" key="2">
    <source>
        <dbReference type="Pfam" id="PF13539"/>
    </source>
</evidence>
<organism evidence="3 4">
    <name type="scientific">Fodinisporobacter ferrooxydans</name>
    <dbReference type="NCBI Taxonomy" id="2901836"/>
    <lineage>
        <taxon>Bacteria</taxon>
        <taxon>Bacillati</taxon>
        <taxon>Bacillota</taxon>
        <taxon>Bacilli</taxon>
        <taxon>Bacillales</taxon>
        <taxon>Alicyclobacillaceae</taxon>
        <taxon>Fodinisporobacter</taxon>
    </lineage>
</organism>
<dbReference type="Pfam" id="PF13539">
    <property type="entry name" value="Peptidase_M15_4"/>
    <property type="match status" value="1"/>
</dbReference>
<gene>
    <name evidence="3" type="ORF">LSG31_05305</name>
</gene>
<dbReference type="Gene3D" id="3.30.1380.10">
    <property type="match status" value="1"/>
</dbReference>
<name>A0ABY4CME9_9BACL</name>
<dbReference type="SUPFAM" id="SSF47090">
    <property type="entry name" value="PGBD-like"/>
    <property type="match status" value="2"/>
</dbReference>
<evidence type="ECO:0000313" key="3">
    <source>
        <dbReference type="EMBL" id="UOF91667.1"/>
    </source>
</evidence>
<dbReference type="Proteomes" id="UP000830167">
    <property type="component" value="Chromosome"/>
</dbReference>
<dbReference type="InterPro" id="IPR036365">
    <property type="entry name" value="PGBD-like_sf"/>
</dbReference>
<feature type="domain" description="Peptidoglycan binding-like" evidence="1">
    <location>
        <begin position="72"/>
        <end position="126"/>
    </location>
</feature>
<feature type="domain" description="Peptidase M15C" evidence="2">
    <location>
        <begin position="199"/>
        <end position="257"/>
    </location>
</feature>
<accession>A0ABY4CME9</accession>
<dbReference type="Pfam" id="PF01471">
    <property type="entry name" value="PG_binding_1"/>
    <property type="match status" value="1"/>
</dbReference>
<proteinExistence type="predicted"/>
<dbReference type="EMBL" id="CP089291">
    <property type="protein sequence ID" value="UOF91667.1"/>
    <property type="molecule type" value="Genomic_DNA"/>
</dbReference>
<dbReference type="InterPro" id="IPR036366">
    <property type="entry name" value="PGBDSf"/>
</dbReference>
<keyword evidence="4" id="KW-1185">Reference proteome</keyword>
<evidence type="ECO:0000259" key="1">
    <source>
        <dbReference type="Pfam" id="PF01471"/>
    </source>
</evidence>
<dbReference type="InterPro" id="IPR009045">
    <property type="entry name" value="Zn_M74/Hedgehog-like"/>
</dbReference>